<evidence type="ECO:0000256" key="2">
    <source>
        <dbReference type="ARBA" id="ARBA00006577"/>
    </source>
</evidence>
<accession>A0ABY6J6W8</accession>
<sequence length="289" mass="31942">MRYLLFVCLLAACSHGDIKYTMHKDVPGPHIRTGDFLSLHYTHHTMSDSLLSSSYLIGHPVFFEQQKPFFKNDIFTGLSLLSEGDSATFRLNFDSMHIILNVPRPANAGPELVFMVKVEKVIARAGKPDSVFQAEVRQWYASEAEKARLAEPIKLAAFRAMDSTGSGLRYTILRAGNGVIAHPGDSVTFSHTGRYLSGIMFVTSNRDSAIKAGMYDEERVYRPDVVVAGAGSTVPGVDEALLRFPVGTLVRLLLPSNLAYGERGNSMFPPYTPLVFEVEVMGVSDFRSR</sequence>
<dbReference type="Proteomes" id="UP001162741">
    <property type="component" value="Chromosome"/>
</dbReference>
<evidence type="ECO:0000256" key="1">
    <source>
        <dbReference type="ARBA" id="ARBA00000971"/>
    </source>
</evidence>
<dbReference type="EC" id="5.2.1.8" evidence="6"/>
<comment type="catalytic activity">
    <reaction evidence="1 5 6">
        <text>[protein]-peptidylproline (omega=180) = [protein]-peptidylproline (omega=0)</text>
        <dbReference type="Rhea" id="RHEA:16237"/>
        <dbReference type="Rhea" id="RHEA-COMP:10747"/>
        <dbReference type="Rhea" id="RHEA-COMP:10748"/>
        <dbReference type="ChEBI" id="CHEBI:83833"/>
        <dbReference type="ChEBI" id="CHEBI:83834"/>
        <dbReference type="EC" id="5.2.1.8"/>
    </reaction>
</comment>
<evidence type="ECO:0000256" key="3">
    <source>
        <dbReference type="ARBA" id="ARBA00023110"/>
    </source>
</evidence>
<feature type="domain" description="PPIase FKBP-type" evidence="7">
    <location>
        <begin position="184"/>
        <end position="284"/>
    </location>
</feature>
<evidence type="ECO:0000256" key="6">
    <source>
        <dbReference type="RuleBase" id="RU003915"/>
    </source>
</evidence>
<organism evidence="8 9">
    <name type="scientific">Chitinophaga horti</name>
    <dbReference type="NCBI Taxonomy" id="2920382"/>
    <lineage>
        <taxon>Bacteria</taxon>
        <taxon>Pseudomonadati</taxon>
        <taxon>Bacteroidota</taxon>
        <taxon>Chitinophagia</taxon>
        <taxon>Chitinophagales</taxon>
        <taxon>Chitinophagaceae</taxon>
        <taxon>Chitinophaga</taxon>
    </lineage>
</organism>
<dbReference type="PANTHER" id="PTHR43811:SF19">
    <property type="entry name" value="39 KDA FK506-BINDING NUCLEAR PROTEIN"/>
    <property type="match status" value="1"/>
</dbReference>
<dbReference type="Gene3D" id="3.10.50.40">
    <property type="match status" value="1"/>
</dbReference>
<evidence type="ECO:0000313" key="8">
    <source>
        <dbReference type="EMBL" id="UYQ94342.1"/>
    </source>
</evidence>
<keyword evidence="4 5" id="KW-0413">Isomerase</keyword>
<dbReference type="InterPro" id="IPR046357">
    <property type="entry name" value="PPIase_dom_sf"/>
</dbReference>
<keyword evidence="9" id="KW-1185">Reference proteome</keyword>
<dbReference type="PROSITE" id="PS50059">
    <property type="entry name" value="FKBP_PPIASE"/>
    <property type="match status" value="1"/>
</dbReference>
<proteinExistence type="inferred from homology"/>
<dbReference type="GO" id="GO:0003755">
    <property type="term" value="F:peptidyl-prolyl cis-trans isomerase activity"/>
    <property type="evidence" value="ECO:0007669"/>
    <property type="project" value="UniProtKB-EC"/>
</dbReference>
<keyword evidence="3 5" id="KW-0697">Rotamase</keyword>
<evidence type="ECO:0000256" key="4">
    <source>
        <dbReference type="ARBA" id="ARBA00023235"/>
    </source>
</evidence>
<evidence type="ECO:0000256" key="5">
    <source>
        <dbReference type="PROSITE-ProRule" id="PRU00277"/>
    </source>
</evidence>
<dbReference type="RefSeq" id="WP_264282254.1">
    <property type="nucleotide sequence ID" value="NZ_CP107006.1"/>
</dbReference>
<dbReference type="EMBL" id="CP107006">
    <property type="protein sequence ID" value="UYQ94342.1"/>
    <property type="molecule type" value="Genomic_DNA"/>
</dbReference>
<dbReference type="SUPFAM" id="SSF54534">
    <property type="entry name" value="FKBP-like"/>
    <property type="match status" value="2"/>
</dbReference>
<gene>
    <name evidence="8" type="ORF">MKQ68_04465</name>
</gene>
<comment type="similarity">
    <text evidence="2 6">Belongs to the FKBP-type PPIase family.</text>
</comment>
<dbReference type="InterPro" id="IPR001179">
    <property type="entry name" value="PPIase_FKBP_dom"/>
</dbReference>
<dbReference type="Pfam" id="PF00254">
    <property type="entry name" value="FKBP_C"/>
    <property type="match status" value="1"/>
</dbReference>
<reference evidence="8" key="1">
    <citation type="submission" date="2022-10" db="EMBL/GenBank/DDBJ databases">
        <title>Chitinophaga sp. nov., isolated from soil.</title>
        <authorList>
            <person name="Jeon C.O."/>
        </authorList>
    </citation>
    <scope>NUCLEOTIDE SEQUENCE</scope>
    <source>
        <strain evidence="8">R8</strain>
    </source>
</reference>
<evidence type="ECO:0000259" key="7">
    <source>
        <dbReference type="PROSITE" id="PS50059"/>
    </source>
</evidence>
<protein>
    <recommendedName>
        <fullName evidence="6">Peptidyl-prolyl cis-trans isomerase</fullName>
        <ecNumber evidence="6">5.2.1.8</ecNumber>
    </recommendedName>
</protein>
<dbReference type="PANTHER" id="PTHR43811">
    <property type="entry name" value="FKBP-TYPE PEPTIDYL-PROLYL CIS-TRANS ISOMERASE FKPA"/>
    <property type="match status" value="1"/>
</dbReference>
<evidence type="ECO:0000313" key="9">
    <source>
        <dbReference type="Proteomes" id="UP001162741"/>
    </source>
</evidence>
<name>A0ABY6J6W8_9BACT</name>